<dbReference type="PROSITE" id="PS00887">
    <property type="entry name" value="ILVD_EDD_2"/>
    <property type="match status" value="1"/>
</dbReference>
<gene>
    <name evidence="9" type="primary">edd</name>
    <name evidence="13" type="ORF">HBF25_01475</name>
</gene>
<evidence type="ECO:0000313" key="13">
    <source>
        <dbReference type="EMBL" id="NII05052.1"/>
    </source>
</evidence>
<dbReference type="PROSITE" id="PS00886">
    <property type="entry name" value="ILVD_EDD_1"/>
    <property type="match status" value="1"/>
</dbReference>
<evidence type="ECO:0000256" key="1">
    <source>
        <dbReference type="ARBA" id="ARBA00006486"/>
    </source>
</evidence>
<dbReference type="InterPro" id="IPR037237">
    <property type="entry name" value="IlvD/EDD_N"/>
</dbReference>
<dbReference type="Proteomes" id="UP000490980">
    <property type="component" value="Unassembled WGS sequence"/>
</dbReference>
<dbReference type="HAMAP" id="MF_02094">
    <property type="entry name" value="Edd"/>
    <property type="match status" value="1"/>
</dbReference>
<dbReference type="Pfam" id="PF00920">
    <property type="entry name" value="ILVD_EDD_N"/>
    <property type="match status" value="1"/>
</dbReference>
<evidence type="ECO:0000256" key="5">
    <source>
        <dbReference type="ARBA" id="ARBA00023014"/>
    </source>
</evidence>
<comment type="pathway">
    <text evidence="9">Carbohydrate metabolism; Entner-Doudoroff pathway.</text>
</comment>
<dbReference type="AlphaFoldDB" id="A0A7X5U770"/>
<dbReference type="InterPro" id="IPR000581">
    <property type="entry name" value="ILV_EDD_N"/>
</dbReference>
<keyword evidence="2 9" id="KW-0004">4Fe-4S</keyword>
<accession>A0A7X5U770</accession>
<dbReference type="SUPFAM" id="SSF143975">
    <property type="entry name" value="IlvD/EDD N-terminal domain-like"/>
    <property type="match status" value="1"/>
</dbReference>
<keyword evidence="3 9" id="KW-0479">Metal-binding</keyword>
<dbReference type="GO" id="GO:0005829">
    <property type="term" value="C:cytosol"/>
    <property type="evidence" value="ECO:0007669"/>
    <property type="project" value="TreeGrafter"/>
</dbReference>
<dbReference type="GO" id="GO:0019521">
    <property type="term" value="P:D-gluconate metabolic process"/>
    <property type="evidence" value="ECO:0007669"/>
    <property type="project" value="UniProtKB-KW"/>
</dbReference>
<evidence type="ECO:0000256" key="8">
    <source>
        <dbReference type="ARBA" id="ARBA00023277"/>
    </source>
</evidence>
<dbReference type="EMBL" id="JAARLZ010000001">
    <property type="protein sequence ID" value="NII05052.1"/>
    <property type="molecule type" value="Genomic_DNA"/>
</dbReference>
<dbReference type="Pfam" id="PF24877">
    <property type="entry name" value="ILV_EDD_C"/>
    <property type="match status" value="1"/>
</dbReference>
<dbReference type="InterPro" id="IPR004786">
    <property type="entry name" value="6-phosphgluc_deHydtase"/>
</dbReference>
<dbReference type="GO" id="GO:0009255">
    <property type="term" value="P:Entner-Doudoroff pathway through 6-phosphogluconate"/>
    <property type="evidence" value="ECO:0007669"/>
    <property type="project" value="UniProtKB-UniRule"/>
</dbReference>
<dbReference type="NCBIfam" id="TIGR01196">
    <property type="entry name" value="edd"/>
    <property type="match status" value="1"/>
</dbReference>
<dbReference type="PANTHER" id="PTHR43661">
    <property type="entry name" value="D-XYLONATE DEHYDRATASE"/>
    <property type="match status" value="1"/>
</dbReference>
<sequence length="603" mass="64409">MTIHPVLAEVTQRIVERSHASRTAYLAKIEAARGKGAKRHHLSCGNLAHGFAACGEQDKNALRNGHAANIAIVTAYNDMLSAHQPYERYPELIRGLARERGATAQVAGGVPAMCDGVTQGRPGMDLSLFSRDLIAMATAVSLSHDMYESAVYLGICDKIVPGMLIGALSFGHFASAFIPSGPMPSGIPNEEKSKVRQAFAAGKASRAELLEAEARSYHGSGTCTFYGTANSNQMLMEIMGVHVPGASFEAPDTPLRDALTAAAIDRVLASDCLGEHYLPLGRIIDERAIVNGVVGLHATGGSTNHLLHLVAIARAAGVELRWDDFDALSAVVPLLARVYPNGYADVNHFHEAGGMAFLMDQLLDAGLLHGDVNTIMGHGLDAYRQQPSLVDGKLTWTPVSKESGNRGVLRAIAEPFRHDGGLRMLKGNVGRGVIKVSSVPEDRMVVEAPAIVFDEQDDVKAAFDRGELNRDFVAVLRFQGPRARGMPELHKLTPTLSLLQDRGHRVALLTDGRMSGASGRVPAAIHVTPEAEAGGPIARIRTGDIVRLDAVTGSIEVLVPADEWNARIPDNIDLSAHHVGMGRELFAMFRQSSVTADLGAGVF</sequence>
<reference evidence="13 14" key="1">
    <citation type="submission" date="2020-03" db="EMBL/GenBank/DDBJ databases">
        <authorList>
            <person name="Lai Q."/>
        </authorList>
    </citation>
    <scope>NUCLEOTIDE SEQUENCE [LARGE SCALE GENOMIC DNA]</scope>
    <source>
        <strain evidence="13 14">CCUG 25036</strain>
    </source>
</reference>
<keyword evidence="6 9" id="KW-0311">Gluconate utilization</keyword>
<comment type="catalytic activity">
    <reaction evidence="9">
        <text>6-phospho-D-gluconate = 2-dehydro-3-deoxy-6-phospho-D-gluconate + H2O</text>
        <dbReference type="Rhea" id="RHEA:17277"/>
        <dbReference type="ChEBI" id="CHEBI:15377"/>
        <dbReference type="ChEBI" id="CHEBI:57569"/>
        <dbReference type="ChEBI" id="CHEBI:58759"/>
        <dbReference type="EC" id="4.2.1.12"/>
    </reaction>
</comment>
<dbReference type="RefSeq" id="WP_166945886.1">
    <property type="nucleotide sequence ID" value="NZ_JAARLZ010000001.1"/>
</dbReference>
<dbReference type="PANTHER" id="PTHR43661:SF1">
    <property type="entry name" value="PHOSPHOGLUCONATE DEHYDRATASE"/>
    <property type="match status" value="1"/>
</dbReference>
<evidence type="ECO:0000256" key="2">
    <source>
        <dbReference type="ARBA" id="ARBA00022485"/>
    </source>
</evidence>
<dbReference type="GO" id="GO:0046872">
    <property type="term" value="F:metal ion binding"/>
    <property type="evidence" value="ECO:0007669"/>
    <property type="project" value="UniProtKB-KW"/>
</dbReference>
<comment type="function">
    <text evidence="9">Catalyzes the dehydration of 6-phospho-D-gluconate to 2-dehydro-3-deoxy-6-phospho-D-gluconate.</text>
</comment>
<evidence type="ECO:0000256" key="10">
    <source>
        <dbReference type="NCBIfam" id="TIGR01196"/>
    </source>
</evidence>
<feature type="binding site" evidence="9">
    <location>
        <position position="156"/>
    </location>
    <ligand>
        <name>[4Fe-4S] cluster</name>
        <dbReference type="ChEBI" id="CHEBI:49883"/>
    </ligand>
</feature>
<dbReference type="InterPro" id="IPR020558">
    <property type="entry name" value="DiOHA_6PGluconate_deHydtase_CS"/>
</dbReference>
<evidence type="ECO:0000259" key="12">
    <source>
        <dbReference type="Pfam" id="PF24877"/>
    </source>
</evidence>
<evidence type="ECO:0000256" key="6">
    <source>
        <dbReference type="ARBA" id="ARBA00023064"/>
    </source>
</evidence>
<evidence type="ECO:0000313" key="14">
    <source>
        <dbReference type="Proteomes" id="UP000490980"/>
    </source>
</evidence>
<dbReference type="UniPathway" id="UPA00226"/>
<dbReference type="SUPFAM" id="SSF52016">
    <property type="entry name" value="LeuD/IlvD-like"/>
    <property type="match status" value="1"/>
</dbReference>
<keyword evidence="5 9" id="KW-0411">Iron-sulfur</keyword>
<protein>
    <recommendedName>
        <fullName evidence="9 10">Phosphogluconate dehydratase</fullName>
        <ecNumber evidence="9 10">4.2.1.12</ecNumber>
    </recommendedName>
</protein>
<organism evidence="13 14">
    <name type="scientific">Luteibacter anthropi</name>
    <dbReference type="NCBI Taxonomy" id="564369"/>
    <lineage>
        <taxon>Bacteria</taxon>
        <taxon>Pseudomonadati</taxon>
        <taxon>Pseudomonadota</taxon>
        <taxon>Gammaproteobacteria</taxon>
        <taxon>Lysobacterales</taxon>
        <taxon>Rhodanobacteraceae</taxon>
        <taxon>Luteibacter</taxon>
    </lineage>
</organism>
<dbReference type="InterPro" id="IPR042096">
    <property type="entry name" value="Dihydro-acid_dehy_C"/>
</dbReference>
<feature type="domain" description="Dihydroxy-acid/6-phosphogluconate dehydratase C-terminal" evidence="12">
    <location>
        <begin position="408"/>
        <end position="600"/>
    </location>
</feature>
<evidence type="ECO:0000256" key="4">
    <source>
        <dbReference type="ARBA" id="ARBA00023004"/>
    </source>
</evidence>
<keyword evidence="14" id="KW-1185">Reference proteome</keyword>
<comment type="caution">
    <text evidence="13">The sequence shown here is derived from an EMBL/GenBank/DDBJ whole genome shotgun (WGS) entry which is preliminary data.</text>
</comment>
<proteinExistence type="inferred from homology"/>
<dbReference type="GO" id="GO:0051539">
    <property type="term" value="F:4 iron, 4 sulfur cluster binding"/>
    <property type="evidence" value="ECO:0007669"/>
    <property type="project" value="UniProtKB-UniRule"/>
</dbReference>
<evidence type="ECO:0000256" key="7">
    <source>
        <dbReference type="ARBA" id="ARBA00023239"/>
    </source>
</evidence>
<feature type="binding site" evidence="9">
    <location>
        <position position="223"/>
    </location>
    <ligand>
        <name>[4Fe-4S] cluster</name>
        <dbReference type="ChEBI" id="CHEBI:49883"/>
    </ligand>
</feature>
<evidence type="ECO:0000259" key="11">
    <source>
        <dbReference type="Pfam" id="PF00920"/>
    </source>
</evidence>
<evidence type="ECO:0000256" key="3">
    <source>
        <dbReference type="ARBA" id="ARBA00022723"/>
    </source>
</evidence>
<dbReference type="GO" id="GO:0004456">
    <property type="term" value="F:phosphogluconate dehydratase activity"/>
    <property type="evidence" value="ECO:0007669"/>
    <property type="project" value="UniProtKB-UniRule"/>
</dbReference>
<keyword evidence="4 9" id="KW-0408">Iron</keyword>
<dbReference type="EC" id="4.2.1.12" evidence="9 10"/>
<keyword evidence="8 9" id="KW-0119">Carbohydrate metabolism</keyword>
<dbReference type="InterPro" id="IPR056740">
    <property type="entry name" value="ILV_EDD_C"/>
</dbReference>
<comment type="cofactor">
    <cofactor evidence="9">
        <name>[4Fe-4S] cluster</name>
        <dbReference type="ChEBI" id="CHEBI:49883"/>
    </cofactor>
    <text evidence="9">Binds 1 [4Fe-4S] cluster.</text>
</comment>
<name>A0A7X5U770_9GAMM</name>
<keyword evidence="7 9" id="KW-0456">Lyase</keyword>
<comment type="similarity">
    <text evidence="1 9">Belongs to the IlvD/Edd family.</text>
</comment>
<feature type="domain" description="Dihydroxy-acid/6-phosphogluconate dehydratase N-terminal" evidence="11">
    <location>
        <begin position="69"/>
        <end position="381"/>
    </location>
</feature>
<evidence type="ECO:0000256" key="9">
    <source>
        <dbReference type="HAMAP-Rule" id="MF_02094"/>
    </source>
</evidence>
<dbReference type="Gene3D" id="3.50.30.80">
    <property type="entry name" value="IlvD/EDD C-terminal domain-like"/>
    <property type="match status" value="1"/>
</dbReference>